<dbReference type="SUPFAM" id="SSF48452">
    <property type="entry name" value="TPR-like"/>
    <property type="match status" value="1"/>
</dbReference>
<dbReference type="InterPro" id="IPR011990">
    <property type="entry name" value="TPR-like_helical_dom_sf"/>
</dbReference>
<accession>V9Z0P3</accession>
<dbReference type="Gene3D" id="1.25.40.10">
    <property type="entry name" value="Tetratricopeptide repeat domain"/>
    <property type="match status" value="1"/>
</dbReference>
<dbReference type="AlphaFoldDB" id="V9Z0P3"/>
<keyword evidence="3" id="KW-0614">Plasmid</keyword>
<dbReference type="SUPFAM" id="SSF47413">
    <property type="entry name" value="lambda repressor-like DNA-binding domains"/>
    <property type="match status" value="1"/>
</dbReference>
<gene>
    <name evidence="3" type="ORF">pFRL3_373</name>
</gene>
<dbReference type="SMART" id="SM00530">
    <property type="entry name" value="HTH_XRE"/>
    <property type="match status" value="1"/>
</dbReference>
<dbReference type="CDD" id="cd00093">
    <property type="entry name" value="HTH_XRE"/>
    <property type="match status" value="1"/>
</dbReference>
<feature type="region of interest" description="Disordered" evidence="1">
    <location>
        <begin position="452"/>
        <end position="484"/>
    </location>
</feature>
<dbReference type="Pfam" id="PF13560">
    <property type="entry name" value="HTH_31"/>
    <property type="match status" value="1"/>
</dbReference>
<name>V9Z0P3_9ACTN</name>
<dbReference type="Gene3D" id="1.10.260.40">
    <property type="entry name" value="lambda repressor-like DNA-binding domains"/>
    <property type="match status" value="1"/>
</dbReference>
<sequence>MSRYNSGIVCTSCQRGTWIPAHLWDHPDLQQALAAFDFGLVLRTIRRLTGMSQSDVAAHTGLDQGEISRLEAGSRRLKSIDKIIPFLESLGVPRELSPIRTPGTTDVLPLHVEPEWDDPVDVAAALNELLATNTAFAALETAETALARIVDLYELDGPTGMSRLAAKTRKLRSHLQGLLRGQQPPSHRAALFRITARTSAVLGYMAVNAGRHHLAESYCAEAVGLAGDIGDLETVMWAYGTRSLSAYYRGDFEEAVRWADTGIALAPLHPQAIRLQVNGRARALSRMKDSDGAIRAIETAEDLSARHSVTTQLTPCISLEPYGVTRTLANAITAYVGLGDTAEVRRYADEISDHVATAESDWTRSLVRLDEATAHVSGSQPDLEHAMLLGRQVLQDAEDGPLILSVVQRAHELRHTAQNWKNTPAVRDYTEALGVWSESPRVRELVSSVTMPVQAHASGRTASRDGFSTDHASGRVPGEPSLRS</sequence>
<feature type="domain" description="HTH cro/C1-type" evidence="2">
    <location>
        <begin position="42"/>
        <end position="96"/>
    </location>
</feature>
<proteinExistence type="predicted"/>
<dbReference type="EMBL" id="KF602048">
    <property type="protein sequence ID" value="AHE39150.1"/>
    <property type="molecule type" value="Genomic_DNA"/>
</dbReference>
<dbReference type="InterPro" id="IPR001387">
    <property type="entry name" value="Cro/C1-type_HTH"/>
</dbReference>
<dbReference type="PROSITE" id="PS50943">
    <property type="entry name" value="HTH_CROC1"/>
    <property type="match status" value="1"/>
</dbReference>
<dbReference type="InterPro" id="IPR010982">
    <property type="entry name" value="Lambda_DNA-bd_dom_sf"/>
</dbReference>
<evidence type="ECO:0000259" key="2">
    <source>
        <dbReference type="PROSITE" id="PS50943"/>
    </source>
</evidence>
<dbReference type="RefSeq" id="WP_024126531.1">
    <property type="nucleotide sequence ID" value="NC_023283.1"/>
</dbReference>
<organism evidence="3">
    <name type="scientific">Streptomyces sp. FR1</name>
    <dbReference type="NCBI Taxonomy" id="349971"/>
    <lineage>
        <taxon>Bacteria</taxon>
        <taxon>Bacillati</taxon>
        <taxon>Actinomycetota</taxon>
        <taxon>Actinomycetes</taxon>
        <taxon>Kitasatosporales</taxon>
        <taxon>Streptomycetaceae</taxon>
        <taxon>Streptomyces</taxon>
    </lineage>
</organism>
<protein>
    <recommendedName>
        <fullName evidence="2">HTH cro/C1-type domain-containing protein</fullName>
    </recommendedName>
</protein>
<geneLocation type="plasmid" evidence="3">
    <name>pFRL3</name>
</geneLocation>
<evidence type="ECO:0000256" key="1">
    <source>
        <dbReference type="SAM" id="MobiDB-lite"/>
    </source>
</evidence>
<evidence type="ECO:0000313" key="3">
    <source>
        <dbReference type="EMBL" id="AHE39150.1"/>
    </source>
</evidence>
<reference evidence="3" key="1">
    <citation type="submission" date="2013-09" db="EMBL/GenBank/DDBJ databases">
        <title>Complete nucleotide sequence of Streptomyces linear plasmid pFRL3.</title>
        <authorList>
            <person name="Chen Z."/>
            <person name="Fang P."/>
            <person name="Qin Z."/>
        </authorList>
    </citation>
    <scope>NUCLEOTIDE SEQUENCE</scope>
    <source>
        <plasmid evidence="3">pFRL3</plasmid>
    </source>
</reference>
<dbReference type="GO" id="GO:0003677">
    <property type="term" value="F:DNA binding"/>
    <property type="evidence" value="ECO:0007669"/>
    <property type="project" value="InterPro"/>
</dbReference>